<dbReference type="SUPFAM" id="SSF53335">
    <property type="entry name" value="S-adenosyl-L-methionine-dependent methyltransferases"/>
    <property type="match status" value="2"/>
</dbReference>
<reference evidence="2" key="1">
    <citation type="submission" date="2019-02" db="EMBL/GenBank/DDBJ databases">
        <authorList>
            <person name="Gruber-Vodicka R. H."/>
            <person name="Seah K. B. B."/>
        </authorList>
    </citation>
    <scope>NUCLEOTIDE SEQUENCE</scope>
    <source>
        <strain evidence="3">BECK_BY2</strain>
        <strain evidence="2">BECK_BY3</strain>
    </source>
</reference>
<evidence type="ECO:0000313" key="3">
    <source>
        <dbReference type="EMBL" id="VFK64723.1"/>
    </source>
</evidence>
<dbReference type="PANTHER" id="PTHR36973:SF4">
    <property type="entry name" value="NODULATION PROTEIN"/>
    <property type="match status" value="1"/>
</dbReference>
<keyword evidence="2" id="KW-0808">Transferase</keyword>
<dbReference type="Gene3D" id="3.40.50.150">
    <property type="entry name" value="Vaccinia Virus protein VP39"/>
    <property type="match status" value="2"/>
</dbReference>
<dbReference type="GO" id="GO:0008171">
    <property type="term" value="F:O-methyltransferase activity"/>
    <property type="evidence" value="ECO:0007669"/>
    <property type="project" value="TreeGrafter"/>
</dbReference>
<dbReference type="NCBIfam" id="TIGR01444">
    <property type="entry name" value="fkbM_fam"/>
    <property type="match status" value="1"/>
</dbReference>
<dbReference type="InterPro" id="IPR053188">
    <property type="entry name" value="FkbM_Methyltransferase"/>
</dbReference>
<protein>
    <submittedName>
        <fullName evidence="2">Methyltransferase, FkbM family</fullName>
    </submittedName>
</protein>
<name>A0A450ZT59_9GAMM</name>
<dbReference type="AlphaFoldDB" id="A0A450ZT59"/>
<dbReference type="InterPro" id="IPR029063">
    <property type="entry name" value="SAM-dependent_MTases_sf"/>
</dbReference>
<feature type="domain" description="Methyltransferase FkbM" evidence="1">
    <location>
        <begin position="236"/>
        <end position="412"/>
    </location>
</feature>
<organism evidence="2">
    <name type="scientific">Candidatus Kentrum sp. TUN</name>
    <dbReference type="NCBI Taxonomy" id="2126343"/>
    <lineage>
        <taxon>Bacteria</taxon>
        <taxon>Pseudomonadati</taxon>
        <taxon>Pseudomonadota</taxon>
        <taxon>Gammaproteobacteria</taxon>
        <taxon>Candidatus Kentrum</taxon>
    </lineage>
</organism>
<dbReference type="InterPro" id="IPR006342">
    <property type="entry name" value="FkbM_mtfrase"/>
</dbReference>
<gene>
    <name evidence="3" type="ORF">BECKTUN1418E_GA0071001_10989</name>
    <name evidence="2" type="ORF">BECKTUN1418F_GA0071002_11014</name>
</gene>
<dbReference type="PANTHER" id="PTHR36973">
    <property type="entry name" value="SLL1456 PROTEIN-RELATED"/>
    <property type="match status" value="1"/>
</dbReference>
<dbReference type="EMBL" id="CAADFV010000098">
    <property type="protein sequence ID" value="VFK64723.1"/>
    <property type="molecule type" value="Genomic_DNA"/>
</dbReference>
<proteinExistence type="predicted"/>
<dbReference type="GO" id="GO:0032259">
    <property type="term" value="P:methylation"/>
    <property type="evidence" value="ECO:0007669"/>
    <property type="project" value="UniProtKB-KW"/>
</dbReference>
<evidence type="ECO:0000259" key="1">
    <source>
        <dbReference type="Pfam" id="PF05050"/>
    </source>
</evidence>
<dbReference type="Pfam" id="PF05050">
    <property type="entry name" value="Methyltransf_21"/>
    <property type="match status" value="1"/>
</dbReference>
<accession>A0A450ZT59</accession>
<dbReference type="EMBL" id="CAADFY010000101">
    <property type="protein sequence ID" value="VFK56979.1"/>
    <property type="molecule type" value="Genomic_DNA"/>
</dbReference>
<keyword evidence="2" id="KW-0489">Methyltransferase</keyword>
<sequence>MGIVYLGVPLPLITRICDGFGPRAFIETGTFRGETAIWAASRFDRVWTVELSEQHYEKNRLYLDRVPNITALRGDSRQVLARLAGEVREAAVFWLDAHYCGSPTADVDDQCPLLGELEAIAARPYGDFVLIDDARLFLSREGASSRWPSIFDIGKQLEKFADPKYVAIIDDVIVAVPEKSAKNFLVDFCRVCNAEIWDETEGLRAQKIEQFEVNYPGITRQRMRQCIGKSDPTILEIGANDGTDTLRFLELFENPRIYCFEPEPRAIERFRKNVGQRPNITLFEMALSDHDGEATFYQSNSQYGEKTSIIMPDGWDLSGSIRKPKEHLTVFPWVTFEESITVRTVMLDTWRREQGIETVDFIWMDVQGAEMDVFRGGTDTLARTRYLYTEYSDRELYEGQQTLARLLDYLEDFKVLDRYPDDVLLENRRDAEEPQPKRCTQ</sequence>
<evidence type="ECO:0000313" key="2">
    <source>
        <dbReference type="EMBL" id="VFK56979.1"/>
    </source>
</evidence>